<sequence length="89" mass="9739">MGEKHWGKGRFVRKGEWAAAVTVTERVGANGIVSCASQVKTGKFRLCNGLMDCLFTKQRQNNRCWTSSLLVRVKSRGPAGTLEHGASTD</sequence>
<reference evidence="1" key="1">
    <citation type="submission" date="2020-08" db="EMBL/GenBank/DDBJ databases">
        <title>Multicomponent nature underlies the extraordinary mechanical properties of spider dragline silk.</title>
        <authorList>
            <person name="Kono N."/>
            <person name="Nakamura H."/>
            <person name="Mori M."/>
            <person name="Yoshida Y."/>
            <person name="Ohtoshi R."/>
            <person name="Malay A.D."/>
            <person name="Moran D.A.P."/>
            <person name="Tomita M."/>
            <person name="Numata K."/>
            <person name="Arakawa K."/>
        </authorList>
    </citation>
    <scope>NUCLEOTIDE SEQUENCE</scope>
</reference>
<accession>A0A8X7CGP1</accession>
<dbReference type="AlphaFoldDB" id="A0A8X7CGP1"/>
<proteinExistence type="predicted"/>
<protein>
    <submittedName>
        <fullName evidence="1">Uncharacterized protein</fullName>
    </submittedName>
</protein>
<comment type="caution">
    <text evidence="1">The sequence shown here is derived from an EMBL/GenBank/DDBJ whole genome shotgun (WGS) entry which is preliminary data.</text>
</comment>
<evidence type="ECO:0000313" key="1">
    <source>
        <dbReference type="EMBL" id="GFY71839.1"/>
    </source>
</evidence>
<keyword evidence="2" id="KW-1185">Reference proteome</keyword>
<name>A0A8X7CGP1_9ARAC</name>
<dbReference type="EMBL" id="BMAV01019113">
    <property type="protein sequence ID" value="GFY71839.1"/>
    <property type="molecule type" value="Genomic_DNA"/>
</dbReference>
<organism evidence="1 2">
    <name type="scientific">Trichonephila inaurata madagascariensis</name>
    <dbReference type="NCBI Taxonomy" id="2747483"/>
    <lineage>
        <taxon>Eukaryota</taxon>
        <taxon>Metazoa</taxon>
        <taxon>Ecdysozoa</taxon>
        <taxon>Arthropoda</taxon>
        <taxon>Chelicerata</taxon>
        <taxon>Arachnida</taxon>
        <taxon>Araneae</taxon>
        <taxon>Araneomorphae</taxon>
        <taxon>Entelegynae</taxon>
        <taxon>Araneoidea</taxon>
        <taxon>Nephilidae</taxon>
        <taxon>Trichonephila</taxon>
        <taxon>Trichonephila inaurata</taxon>
    </lineage>
</organism>
<evidence type="ECO:0000313" key="2">
    <source>
        <dbReference type="Proteomes" id="UP000886998"/>
    </source>
</evidence>
<gene>
    <name evidence="1" type="ORF">TNIN_41261</name>
</gene>
<dbReference type="Proteomes" id="UP000886998">
    <property type="component" value="Unassembled WGS sequence"/>
</dbReference>